<dbReference type="EMBL" id="NDFP01000020">
    <property type="protein sequence ID" value="PAL20580.1"/>
    <property type="molecule type" value="Genomic_DNA"/>
</dbReference>
<evidence type="ECO:0000256" key="1">
    <source>
        <dbReference type="SAM" id="MobiDB-lite"/>
    </source>
</evidence>
<name>A0A270B723_9PROT</name>
<dbReference type="Proteomes" id="UP000216033">
    <property type="component" value="Unassembled WGS sequence"/>
</dbReference>
<keyword evidence="2" id="KW-0812">Transmembrane</keyword>
<evidence type="ECO:0000313" key="3">
    <source>
        <dbReference type="EMBL" id="PAL20580.1"/>
    </source>
</evidence>
<keyword evidence="2" id="KW-0472">Membrane</keyword>
<sequence length="113" mass="13100">MARDLPELTTDQESISSEDLQKNLSQTRQARIKTRKYGVFCALLLILFTLLWFYDAFWENQSIFGPICIQLAALITMLAGQFLFLSFSNWTIRQGRPGSFSEFISNGRNLWPR</sequence>
<gene>
    <name evidence="3" type="ORF">B9K05_12830</name>
</gene>
<feature type="transmembrane region" description="Helical" evidence="2">
    <location>
        <begin position="37"/>
        <end position="57"/>
    </location>
</feature>
<dbReference type="OrthoDB" id="7218999at2"/>
<feature type="compositionally biased region" description="Polar residues" evidence="1">
    <location>
        <begin position="9"/>
        <end position="23"/>
    </location>
</feature>
<protein>
    <submittedName>
        <fullName evidence="3">Uncharacterized protein</fullName>
    </submittedName>
</protein>
<organism evidence="3 4">
    <name type="scientific">Acetobacter syzygii</name>
    <dbReference type="NCBI Taxonomy" id="146476"/>
    <lineage>
        <taxon>Bacteria</taxon>
        <taxon>Pseudomonadati</taxon>
        <taxon>Pseudomonadota</taxon>
        <taxon>Alphaproteobacteria</taxon>
        <taxon>Acetobacterales</taxon>
        <taxon>Acetobacteraceae</taxon>
        <taxon>Acetobacter</taxon>
    </lineage>
</organism>
<dbReference type="RefSeq" id="WP_095351986.1">
    <property type="nucleotide sequence ID" value="NZ_JABUNT010000017.1"/>
</dbReference>
<comment type="caution">
    <text evidence="3">The sequence shown here is derived from an EMBL/GenBank/DDBJ whole genome shotgun (WGS) entry which is preliminary data.</text>
</comment>
<feature type="transmembrane region" description="Helical" evidence="2">
    <location>
        <begin position="63"/>
        <end position="87"/>
    </location>
</feature>
<keyword evidence="4" id="KW-1185">Reference proteome</keyword>
<reference evidence="3 4" key="1">
    <citation type="submission" date="2017-04" db="EMBL/GenBank/DDBJ databases">
        <title>Kefir bacterial isolates.</title>
        <authorList>
            <person name="Kim Y."/>
            <person name="Blasche S."/>
            <person name="Patil K.R."/>
        </authorList>
    </citation>
    <scope>NUCLEOTIDE SEQUENCE [LARGE SCALE GENOMIC DNA]</scope>
    <source>
        <strain evidence="3 4">KR-2</strain>
    </source>
</reference>
<proteinExistence type="predicted"/>
<evidence type="ECO:0000256" key="2">
    <source>
        <dbReference type="SAM" id="Phobius"/>
    </source>
</evidence>
<keyword evidence="2" id="KW-1133">Transmembrane helix</keyword>
<feature type="region of interest" description="Disordered" evidence="1">
    <location>
        <begin position="1"/>
        <end position="23"/>
    </location>
</feature>
<dbReference type="AlphaFoldDB" id="A0A270B723"/>
<evidence type="ECO:0000313" key="4">
    <source>
        <dbReference type="Proteomes" id="UP000216033"/>
    </source>
</evidence>
<accession>A0A270B723</accession>